<protein>
    <submittedName>
        <fullName evidence="1">Uncharacterized protein</fullName>
    </submittedName>
</protein>
<dbReference type="EMBL" id="JADKNH010000007">
    <property type="protein sequence ID" value="MBF4693902.1"/>
    <property type="molecule type" value="Genomic_DNA"/>
</dbReference>
<evidence type="ECO:0000313" key="2">
    <source>
        <dbReference type="Proteomes" id="UP000614200"/>
    </source>
</evidence>
<organism evidence="1 2">
    <name type="scientific">Fusibacter ferrireducens</name>
    <dbReference type="NCBI Taxonomy" id="2785058"/>
    <lineage>
        <taxon>Bacteria</taxon>
        <taxon>Bacillati</taxon>
        <taxon>Bacillota</taxon>
        <taxon>Clostridia</taxon>
        <taxon>Eubacteriales</taxon>
        <taxon>Eubacteriales Family XII. Incertae Sedis</taxon>
        <taxon>Fusibacter</taxon>
    </lineage>
</organism>
<comment type="caution">
    <text evidence="1">The sequence shown here is derived from an EMBL/GenBank/DDBJ whole genome shotgun (WGS) entry which is preliminary data.</text>
</comment>
<name>A0ABR9ZTY1_9FIRM</name>
<keyword evidence="2" id="KW-1185">Reference proteome</keyword>
<reference evidence="1 2" key="1">
    <citation type="submission" date="2020-11" db="EMBL/GenBank/DDBJ databases">
        <title>Fusibacter basophilias sp. nov.</title>
        <authorList>
            <person name="Qiu D."/>
        </authorList>
    </citation>
    <scope>NUCLEOTIDE SEQUENCE [LARGE SCALE GENOMIC DNA]</scope>
    <source>
        <strain evidence="1 2">Q10-2</strain>
    </source>
</reference>
<proteinExistence type="predicted"/>
<sequence length="54" mass="6512">MYYMWSKHGIFPSEVYERLEENPGELDVMIAFYQYRMKEEEKCAKNNIPGFVSI</sequence>
<accession>A0ABR9ZTY1</accession>
<dbReference type="Proteomes" id="UP000614200">
    <property type="component" value="Unassembled WGS sequence"/>
</dbReference>
<evidence type="ECO:0000313" key="1">
    <source>
        <dbReference type="EMBL" id="MBF4693902.1"/>
    </source>
</evidence>
<dbReference type="RefSeq" id="WP_194702143.1">
    <property type="nucleotide sequence ID" value="NZ_JADKNH010000007.1"/>
</dbReference>
<gene>
    <name evidence="1" type="ORF">ISU02_12345</name>
</gene>